<protein>
    <submittedName>
        <fullName evidence="2">Uncharacterized protein</fullName>
    </submittedName>
</protein>
<proteinExistence type="predicted"/>
<feature type="chain" id="PRO_5043653471" evidence="1">
    <location>
        <begin position="25"/>
        <end position="184"/>
    </location>
</feature>
<keyword evidence="1" id="KW-0732">Signal</keyword>
<feature type="signal peptide" evidence="1">
    <location>
        <begin position="1"/>
        <end position="24"/>
    </location>
</feature>
<dbReference type="AlphaFoldDB" id="A0AAV8Z7W3"/>
<comment type="caution">
    <text evidence="2">The sequence shown here is derived from an EMBL/GenBank/DDBJ whole genome shotgun (WGS) entry which is preliminary data.</text>
</comment>
<sequence>MCPKTNKLFRFICLVMGGNRSAWTQEGDCQNTAGHCPCPENSEGCKCELNGKCSGNVCNSEECSRIFLEECLCPVHVRDKCRTCCQYNNACLPSSIATEKMIEREASLLTKLKATGVENDTNSNKYGFYRTFSRKNYNVTLHFREVEVNEYCLLNGKVGVCDKNHKCLIPKVRQIYPSLHTSSD</sequence>
<organism evidence="2 3">
    <name type="scientific">Aromia moschata</name>
    <dbReference type="NCBI Taxonomy" id="1265417"/>
    <lineage>
        <taxon>Eukaryota</taxon>
        <taxon>Metazoa</taxon>
        <taxon>Ecdysozoa</taxon>
        <taxon>Arthropoda</taxon>
        <taxon>Hexapoda</taxon>
        <taxon>Insecta</taxon>
        <taxon>Pterygota</taxon>
        <taxon>Neoptera</taxon>
        <taxon>Endopterygota</taxon>
        <taxon>Coleoptera</taxon>
        <taxon>Polyphaga</taxon>
        <taxon>Cucujiformia</taxon>
        <taxon>Chrysomeloidea</taxon>
        <taxon>Cerambycidae</taxon>
        <taxon>Cerambycinae</taxon>
        <taxon>Callichromatini</taxon>
        <taxon>Aromia</taxon>
    </lineage>
</organism>
<gene>
    <name evidence="2" type="ORF">NQ318_004057</name>
</gene>
<keyword evidence="3" id="KW-1185">Reference proteome</keyword>
<accession>A0AAV8Z7W3</accession>
<evidence type="ECO:0000313" key="3">
    <source>
        <dbReference type="Proteomes" id="UP001162162"/>
    </source>
</evidence>
<name>A0AAV8Z7W3_9CUCU</name>
<evidence type="ECO:0000313" key="2">
    <source>
        <dbReference type="EMBL" id="KAJ8960323.1"/>
    </source>
</evidence>
<dbReference type="EMBL" id="JAPWTK010000009">
    <property type="protein sequence ID" value="KAJ8960323.1"/>
    <property type="molecule type" value="Genomic_DNA"/>
</dbReference>
<reference evidence="2" key="1">
    <citation type="journal article" date="2023" name="Insect Mol. Biol.">
        <title>Genome sequencing provides insights into the evolution of gene families encoding plant cell wall-degrading enzymes in longhorned beetles.</title>
        <authorList>
            <person name="Shin N.R."/>
            <person name="Okamura Y."/>
            <person name="Kirsch R."/>
            <person name="Pauchet Y."/>
        </authorList>
    </citation>
    <scope>NUCLEOTIDE SEQUENCE</scope>
    <source>
        <strain evidence="2">AMC_N1</strain>
    </source>
</reference>
<feature type="non-terminal residue" evidence="2">
    <location>
        <position position="184"/>
    </location>
</feature>
<evidence type="ECO:0000256" key="1">
    <source>
        <dbReference type="SAM" id="SignalP"/>
    </source>
</evidence>
<dbReference type="Proteomes" id="UP001162162">
    <property type="component" value="Unassembled WGS sequence"/>
</dbReference>